<keyword evidence="2" id="KW-1185">Reference proteome</keyword>
<dbReference type="InterPro" id="IPR025062">
    <property type="entry name" value="DUF4003"/>
</dbReference>
<organism evidence="1 2">
    <name type="scientific">Haloplasma contractile SSD-17B</name>
    <dbReference type="NCBI Taxonomy" id="1033810"/>
    <lineage>
        <taxon>Bacteria</taxon>
        <taxon>Bacillati</taxon>
        <taxon>Mycoplasmatota</taxon>
        <taxon>Mollicutes</taxon>
        <taxon>Haloplasmatales</taxon>
        <taxon>Haloplasmataceae</taxon>
        <taxon>Haloplasma</taxon>
    </lineage>
</organism>
<gene>
    <name evidence="1" type="ORF">HLPCO_000215</name>
</gene>
<evidence type="ECO:0000313" key="1">
    <source>
        <dbReference type="EMBL" id="ERJ13549.1"/>
    </source>
</evidence>
<dbReference type="eggNOG" id="ENOG502Z8IC">
    <property type="taxonomic scope" value="Bacteria"/>
</dbReference>
<proteinExistence type="predicted"/>
<dbReference type="AlphaFoldDB" id="U2FRG3"/>
<protein>
    <submittedName>
        <fullName evidence="1">ABC transporter protein</fullName>
    </submittedName>
</protein>
<comment type="caution">
    <text evidence="1">The sequence shown here is derived from an EMBL/GenBank/DDBJ whole genome shotgun (WGS) entry which is preliminary data.</text>
</comment>
<dbReference type="EMBL" id="AFNU02000001">
    <property type="protein sequence ID" value="ERJ13549.1"/>
    <property type="molecule type" value="Genomic_DNA"/>
</dbReference>
<dbReference type="Proteomes" id="UP000005707">
    <property type="component" value="Unassembled WGS sequence"/>
</dbReference>
<dbReference type="RefSeq" id="WP_021030965.1">
    <property type="nucleotide sequence ID" value="NZ_AFNU02000001.1"/>
</dbReference>
<name>U2FRG3_9MOLU</name>
<dbReference type="FunCoup" id="U2FRG3">
    <property type="interactions" value="41"/>
</dbReference>
<reference evidence="1 2" key="2">
    <citation type="journal article" date="2013" name="PLoS ONE">
        <title>INDIGO - INtegrated Data Warehouse of MIcrobial GenOmes with Examples from the Red Sea Extremophiles.</title>
        <authorList>
            <person name="Alam I."/>
            <person name="Antunes A."/>
            <person name="Kamau A.A."/>
            <person name="Ba Alawi W."/>
            <person name="Kalkatawi M."/>
            <person name="Stingl U."/>
            <person name="Bajic V.B."/>
        </authorList>
    </citation>
    <scope>NUCLEOTIDE SEQUENCE [LARGE SCALE GENOMIC DNA]</scope>
    <source>
        <strain evidence="1 2">SSD-17B</strain>
    </source>
</reference>
<sequence length="336" mass="38982">MDLINGSKNFEQFNDVFHSLNDDDAVKWKADRRILMMISAIYTTNSHPFDIELFKSTSDYIKKQVGFFSPLRTNHRFALATALIVKHKEPKTYFKTFKIIYQALIKSGFKRNSFTVIAALVLLMETESKEIENETVKKRAKKAYSLYRGMRSKHLFLTSDGDYPLALLLSRSNQQVEQIINDSEYFYNTLSNHQFEKGNDLQFLAHILMLNDRLDNDMIIANCLSTYERMTKKEIKIKRIYYPIIGLLSTINDVDQLLDEIILLQTELDFVKKYKYNKDLNFIIAVLLIVRDYIDKHTRHEISITTSLHMIVEAHLAAMIATITAVTEASFTSTAT</sequence>
<dbReference type="Pfam" id="PF13170">
    <property type="entry name" value="DUF4003"/>
    <property type="match status" value="1"/>
</dbReference>
<reference evidence="1 2" key="1">
    <citation type="journal article" date="2011" name="J. Bacteriol.">
        <title>Genome sequence of Haloplasma contractile, an unusual contractile bacterium from a deep-sea anoxic brine lake.</title>
        <authorList>
            <person name="Antunes A."/>
            <person name="Alam I."/>
            <person name="El Dorry H."/>
            <person name="Siam R."/>
            <person name="Robertson A."/>
            <person name="Bajic V.B."/>
            <person name="Stingl U."/>
        </authorList>
    </citation>
    <scope>NUCLEOTIDE SEQUENCE [LARGE SCALE GENOMIC DNA]</scope>
    <source>
        <strain evidence="1 2">SSD-17B</strain>
    </source>
</reference>
<dbReference type="InParanoid" id="U2FRG3"/>
<dbReference type="STRING" id="1033810.HLPCO_000215"/>
<accession>U2FRG3</accession>
<dbReference type="OrthoDB" id="1778393at2"/>
<evidence type="ECO:0000313" key="2">
    <source>
        <dbReference type="Proteomes" id="UP000005707"/>
    </source>
</evidence>